<dbReference type="GO" id="GO:0006741">
    <property type="term" value="P:NADP+ biosynthetic process"/>
    <property type="evidence" value="ECO:0007669"/>
    <property type="project" value="UniProtKB-UniRule"/>
</dbReference>
<dbReference type="HAMAP" id="MF_00361">
    <property type="entry name" value="NAD_kinase"/>
    <property type="match status" value="1"/>
</dbReference>
<dbReference type="GO" id="GO:0051287">
    <property type="term" value="F:NAD binding"/>
    <property type="evidence" value="ECO:0007669"/>
    <property type="project" value="UniProtKB-ARBA"/>
</dbReference>
<dbReference type="PATRIC" id="fig|1179773.3.peg.6634"/>
<dbReference type="InterPro" id="IPR016064">
    <property type="entry name" value="NAD/diacylglycerol_kinase_sf"/>
</dbReference>
<feature type="binding site" evidence="9">
    <location>
        <position position="137"/>
    </location>
    <ligand>
        <name>NAD(+)</name>
        <dbReference type="ChEBI" id="CHEBI:57540"/>
    </ligand>
</feature>
<dbReference type="GO" id="GO:0005737">
    <property type="term" value="C:cytoplasm"/>
    <property type="evidence" value="ECO:0007669"/>
    <property type="project" value="UniProtKB-SubCell"/>
</dbReference>
<feature type="binding site" evidence="9">
    <location>
        <begin position="247"/>
        <end position="252"/>
    </location>
    <ligand>
        <name>NAD(+)</name>
        <dbReference type="ChEBI" id="CHEBI:57540"/>
    </ligand>
</feature>
<evidence type="ECO:0000256" key="3">
    <source>
        <dbReference type="ARBA" id="ARBA00022741"/>
    </source>
</evidence>
<reference evidence="11 12" key="1">
    <citation type="journal article" date="2012" name="BMC Genomics">
        <title>Complete genome sequence of Saccharothrix espanaensis DSM 44229T and comparison to the other completely sequenced Pseudonocardiaceae.</title>
        <authorList>
            <person name="Strobel T."/>
            <person name="Al-Dilaimi A."/>
            <person name="Blom J."/>
            <person name="Gessner A."/>
            <person name="Kalinowski J."/>
            <person name="Luzhetska M."/>
            <person name="Puhler A."/>
            <person name="Szczepanowski R."/>
            <person name="Bechthold A."/>
            <person name="Ruckert C."/>
        </authorList>
    </citation>
    <scope>NUCLEOTIDE SEQUENCE [LARGE SCALE GENOMIC DNA]</scope>
    <source>
        <strain evidence="12">ATCC 51144 / DSM 44229 / JCM 9112 / NBRC 15066 / NRRL 15764</strain>
    </source>
</reference>
<dbReference type="NCBIfam" id="NF002892">
    <property type="entry name" value="PRK03372.1"/>
    <property type="match status" value="1"/>
</dbReference>
<evidence type="ECO:0000256" key="5">
    <source>
        <dbReference type="ARBA" id="ARBA00022840"/>
    </source>
</evidence>
<evidence type="ECO:0000256" key="2">
    <source>
        <dbReference type="ARBA" id="ARBA00022679"/>
    </source>
</evidence>
<dbReference type="InterPro" id="IPR002504">
    <property type="entry name" value="NADK"/>
</dbReference>
<evidence type="ECO:0000256" key="6">
    <source>
        <dbReference type="ARBA" id="ARBA00022857"/>
    </source>
</evidence>
<dbReference type="EC" id="2.7.1.23" evidence="9"/>
<feature type="binding site" evidence="9">
    <location>
        <begin position="206"/>
        <end position="207"/>
    </location>
    <ligand>
        <name>NAD(+)</name>
        <dbReference type="ChEBI" id="CHEBI:57540"/>
    </ligand>
</feature>
<dbReference type="GO" id="GO:0005524">
    <property type="term" value="F:ATP binding"/>
    <property type="evidence" value="ECO:0007669"/>
    <property type="project" value="UniProtKB-KW"/>
</dbReference>
<dbReference type="STRING" id="1179773.BN6_65840"/>
<gene>
    <name evidence="9" type="primary">nadK</name>
    <name evidence="11" type="synonym">ppnK</name>
    <name evidence="11" type="ordered locus">BN6_65840</name>
</gene>
<feature type="binding site" evidence="9">
    <location>
        <begin position="132"/>
        <end position="133"/>
    </location>
    <ligand>
        <name>NAD(+)</name>
        <dbReference type="ChEBI" id="CHEBI:57540"/>
    </ligand>
</feature>
<evidence type="ECO:0000256" key="9">
    <source>
        <dbReference type="HAMAP-Rule" id="MF_00361"/>
    </source>
</evidence>
<comment type="function">
    <text evidence="9">Involved in the regulation of the intracellular balance of NAD and NADP, and is a key enzyme in the biosynthesis of NADP. Catalyzes specifically the phosphorylation on 2'-hydroxyl of the adenosine moiety of NAD to yield NADP.</text>
</comment>
<comment type="catalytic activity">
    <reaction evidence="8 9">
        <text>NAD(+) + ATP = ADP + NADP(+) + H(+)</text>
        <dbReference type="Rhea" id="RHEA:18629"/>
        <dbReference type="ChEBI" id="CHEBI:15378"/>
        <dbReference type="ChEBI" id="CHEBI:30616"/>
        <dbReference type="ChEBI" id="CHEBI:57540"/>
        <dbReference type="ChEBI" id="CHEBI:58349"/>
        <dbReference type="ChEBI" id="CHEBI:456216"/>
        <dbReference type="EC" id="2.7.1.23"/>
    </reaction>
</comment>
<dbReference type="PANTHER" id="PTHR20275">
    <property type="entry name" value="NAD KINASE"/>
    <property type="match status" value="1"/>
</dbReference>
<dbReference type="AlphaFoldDB" id="K0K8F1"/>
<dbReference type="PANTHER" id="PTHR20275:SF0">
    <property type="entry name" value="NAD KINASE"/>
    <property type="match status" value="1"/>
</dbReference>
<dbReference type="GO" id="GO:0019674">
    <property type="term" value="P:NAD+ metabolic process"/>
    <property type="evidence" value="ECO:0007669"/>
    <property type="project" value="InterPro"/>
</dbReference>
<feature type="active site" description="Proton acceptor" evidence="9">
    <location>
        <position position="132"/>
    </location>
</feature>
<dbReference type="Gene3D" id="2.60.200.30">
    <property type="entry name" value="Probable inorganic polyphosphate/atp-NAD kinase, domain 2"/>
    <property type="match status" value="1"/>
</dbReference>
<dbReference type="HOGENOM" id="CLU_008831_0_0_11"/>
<organism evidence="11 12">
    <name type="scientific">Saccharothrix espanaensis (strain ATCC 51144 / DSM 44229 / JCM 9112 / NBRC 15066 / NRRL 15764)</name>
    <dbReference type="NCBI Taxonomy" id="1179773"/>
    <lineage>
        <taxon>Bacteria</taxon>
        <taxon>Bacillati</taxon>
        <taxon>Actinomycetota</taxon>
        <taxon>Actinomycetes</taxon>
        <taxon>Pseudonocardiales</taxon>
        <taxon>Pseudonocardiaceae</taxon>
        <taxon>Saccharothrix</taxon>
    </lineage>
</organism>
<sequence>MTGDAMTGDAMTGDAVTRPGATGDAGTGAGAGSDAGTGGVVAGDAVTGDAVPCEAVAGAVGDREILLVVHTGRPSNVLVAQEVARRFAAAGVRLRVLKDEAAELDRSCYAQVVTADDNAAEGTELVFVLGGDGTLLRAAELARAAGVPVLGVNLGRVGFLAEADSDALFEAIAHVIERTYEVEERMTVDITASVDGEEFAGTWALNEASVEKSSRERILDVVVEVDGRPVSAFGCDGVLVATPTGSTAYAFSAGGPVVWPDVHALLVVPSNAHALFARPLVVSPTSVVALEIDPGGHPAVLCADGRRTIGLPAGARVEVRGGATPLRLVRLREGPFTDRLVEKFSLPVQGWRGPLAE</sequence>
<feature type="compositionally biased region" description="Gly residues" evidence="10">
    <location>
        <begin position="23"/>
        <end position="34"/>
    </location>
</feature>
<dbReference type="Pfam" id="PF20143">
    <property type="entry name" value="NAD_kinase_C"/>
    <property type="match status" value="1"/>
</dbReference>
<evidence type="ECO:0000256" key="1">
    <source>
        <dbReference type="ARBA" id="ARBA00022490"/>
    </source>
</evidence>
<keyword evidence="7 9" id="KW-0520">NAD</keyword>
<feature type="binding site" evidence="9">
    <location>
        <position position="236"/>
    </location>
    <ligand>
        <name>NAD(+)</name>
        <dbReference type="ChEBI" id="CHEBI:57540"/>
    </ligand>
</feature>
<keyword evidence="3 9" id="KW-0547">Nucleotide-binding</keyword>
<dbReference type="GO" id="GO:0046872">
    <property type="term" value="F:metal ion binding"/>
    <property type="evidence" value="ECO:0007669"/>
    <property type="project" value="UniProtKB-UniRule"/>
</dbReference>
<keyword evidence="12" id="KW-1185">Reference proteome</keyword>
<dbReference type="FunFam" id="2.60.200.30:FF:000007">
    <property type="entry name" value="NAD kinase"/>
    <property type="match status" value="1"/>
</dbReference>
<keyword evidence="2 9" id="KW-0808">Transferase</keyword>
<dbReference type="Proteomes" id="UP000006281">
    <property type="component" value="Chromosome"/>
</dbReference>
<keyword evidence="1 9" id="KW-0963">Cytoplasm</keyword>
<comment type="subcellular location">
    <subcellularLocation>
        <location evidence="9">Cytoplasm</location>
    </subcellularLocation>
</comment>
<evidence type="ECO:0000256" key="10">
    <source>
        <dbReference type="SAM" id="MobiDB-lite"/>
    </source>
</evidence>
<dbReference type="GO" id="GO:0003951">
    <property type="term" value="F:NAD+ kinase activity"/>
    <property type="evidence" value="ECO:0007669"/>
    <property type="project" value="UniProtKB-UniRule"/>
</dbReference>
<evidence type="ECO:0000313" key="11">
    <source>
        <dbReference type="EMBL" id="CCH33822.1"/>
    </source>
</evidence>
<dbReference type="InterPro" id="IPR017437">
    <property type="entry name" value="ATP-NAD_kinase_PpnK-typ_C"/>
</dbReference>
<keyword evidence="6 9" id="KW-0521">NADP</keyword>
<comment type="cofactor">
    <cofactor evidence="9">
        <name>a divalent metal cation</name>
        <dbReference type="ChEBI" id="CHEBI:60240"/>
    </cofactor>
</comment>
<comment type="similarity">
    <text evidence="9">Belongs to the NAD kinase family.</text>
</comment>
<dbReference type="EMBL" id="HE804045">
    <property type="protein sequence ID" value="CCH33822.1"/>
    <property type="molecule type" value="Genomic_DNA"/>
</dbReference>
<dbReference type="SUPFAM" id="SSF111331">
    <property type="entry name" value="NAD kinase/diacylglycerol kinase-like"/>
    <property type="match status" value="1"/>
</dbReference>
<evidence type="ECO:0000256" key="7">
    <source>
        <dbReference type="ARBA" id="ARBA00023027"/>
    </source>
</evidence>
<evidence type="ECO:0000256" key="8">
    <source>
        <dbReference type="ARBA" id="ARBA00047925"/>
    </source>
</evidence>
<feature type="binding site" evidence="9">
    <location>
        <position position="217"/>
    </location>
    <ligand>
        <name>NAD(+)</name>
        <dbReference type="ChEBI" id="CHEBI:57540"/>
    </ligand>
</feature>
<evidence type="ECO:0000313" key="12">
    <source>
        <dbReference type="Proteomes" id="UP000006281"/>
    </source>
</evidence>
<dbReference type="InterPro" id="IPR017438">
    <property type="entry name" value="ATP-NAD_kinase_N"/>
</dbReference>
<proteinExistence type="inferred from homology"/>
<accession>K0K8F1</accession>
<feature type="region of interest" description="Disordered" evidence="10">
    <location>
        <begin position="1"/>
        <end position="34"/>
    </location>
</feature>
<dbReference type="KEGG" id="sesp:BN6_65840"/>
<dbReference type="eggNOG" id="COG0061">
    <property type="taxonomic scope" value="Bacteria"/>
</dbReference>
<dbReference type="Gene3D" id="3.40.50.10330">
    <property type="entry name" value="Probable inorganic polyphosphate/atp-NAD kinase, domain 1"/>
    <property type="match status" value="1"/>
</dbReference>
<evidence type="ECO:0000256" key="4">
    <source>
        <dbReference type="ARBA" id="ARBA00022777"/>
    </source>
</evidence>
<name>K0K8F1_SACES</name>
<keyword evidence="5 9" id="KW-0067">ATP-binding</keyword>
<dbReference type="Pfam" id="PF01513">
    <property type="entry name" value="NAD_kinase"/>
    <property type="match status" value="1"/>
</dbReference>
<comment type="caution">
    <text evidence="9">Lacks conserved residue(s) required for the propagation of feature annotation.</text>
</comment>
<protein>
    <recommendedName>
        <fullName evidence="9">NAD kinase</fullName>
        <ecNumber evidence="9">2.7.1.23</ecNumber>
    </recommendedName>
    <alternativeName>
        <fullName evidence="9">ATP-dependent NAD kinase</fullName>
    </alternativeName>
</protein>
<keyword evidence="4 9" id="KW-0418">Kinase</keyword>